<dbReference type="CDD" id="cd18791">
    <property type="entry name" value="SF2_C_RHA"/>
    <property type="match status" value="1"/>
</dbReference>
<feature type="compositionally biased region" description="Low complexity" evidence="11">
    <location>
        <begin position="278"/>
        <end position="294"/>
    </location>
</feature>
<evidence type="ECO:0000256" key="9">
    <source>
        <dbReference type="ARBA" id="ARBA00023242"/>
    </source>
</evidence>
<evidence type="ECO:0000259" key="13">
    <source>
        <dbReference type="PROSITE" id="PS51194"/>
    </source>
</evidence>
<dbReference type="GO" id="GO:0003724">
    <property type="term" value="F:RNA helicase activity"/>
    <property type="evidence" value="ECO:0007669"/>
    <property type="project" value="UniProtKB-EC"/>
</dbReference>
<feature type="compositionally biased region" description="Acidic residues" evidence="11">
    <location>
        <begin position="196"/>
        <end position="207"/>
    </location>
</feature>
<keyword evidence="7" id="KW-0067">ATP-binding</keyword>
<evidence type="ECO:0000313" key="15">
    <source>
        <dbReference type="Proteomes" id="UP001165083"/>
    </source>
</evidence>
<evidence type="ECO:0000256" key="6">
    <source>
        <dbReference type="ARBA" id="ARBA00022806"/>
    </source>
</evidence>
<evidence type="ECO:0000256" key="1">
    <source>
        <dbReference type="ARBA" id="ARBA00004604"/>
    </source>
</evidence>
<feature type="compositionally biased region" description="Polar residues" evidence="11">
    <location>
        <begin position="44"/>
        <end position="64"/>
    </location>
</feature>
<dbReference type="Gene3D" id="3.40.50.300">
    <property type="entry name" value="P-loop containing nucleotide triphosphate hydrolases"/>
    <property type="match status" value="3"/>
</dbReference>
<dbReference type="OrthoDB" id="10253254at2759"/>
<dbReference type="SMART" id="SM00382">
    <property type="entry name" value="AAA"/>
    <property type="match status" value="1"/>
</dbReference>
<comment type="subcellular location">
    <subcellularLocation>
        <location evidence="1">Nucleus</location>
        <location evidence="1">Nucleolus</location>
    </subcellularLocation>
</comment>
<dbReference type="Pfam" id="PF00270">
    <property type="entry name" value="DEAD"/>
    <property type="match status" value="1"/>
</dbReference>
<dbReference type="InterPro" id="IPR014001">
    <property type="entry name" value="Helicase_ATP-bd"/>
</dbReference>
<proteinExistence type="inferred from homology"/>
<accession>A0A9W6U4I4</accession>
<dbReference type="InterPro" id="IPR027417">
    <property type="entry name" value="P-loop_NTPase"/>
</dbReference>
<dbReference type="GO" id="GO:0005730">
    <property type="term" value="C:nucleolus"/>
    <property type="evidence" value="ECO:0007669"/>
    <property type="project" value="UniProtKB-SubCell"/>
</dbReference>
<keyword evidence="6" id="KW-0347">Helicase</keyword>
<keyword evidence="4" id="KW-0547">Nucleotide-binding</keyword>
<name>A0A9W6U4I4_9STRA</name>
<dbReference type="GO" id="GO:0016787">
    <property type="term" value="F:hydrolase activity"/>
    <property type="evidence" value="ECO:0007669"/>
    <property type="project" value="UniProtKB-KW"/>
</dbReference>
<feature type="compositionally biased region" description="Basic and acidic residues" evidence="11">
    <location>
        <begin position="180"/>
        <end position="195"/>
    </location>
</feature>
<evidence type="ECO:0000256" key="3">
    <source>
        <dbReference type="ARBA" id="ARBA00012552"/>
    </source>
</evidence>
<feature type="compositionally biased region" description="Low complexity" evidence="11">
    <location>
        <begin position="222"/>
        <end position="238"/>
    </location>
</feature>
<dbReference type="Proteomes" id="UP001165083">
    <property type="component" value="Unassembled WGS sequence"/>
</dbReference>
<dbReference type="PROSITE" id="PS51194">
    <property type="entry name" value="HELICASE_CTER"/>
    <property type="match status" value="1"/>
</dbReference>
<dbReference type="Pfam" id="PF21010">
    <property type="entry name" value="HA2_C"/>
    <property type="match status" value="1"/>
</dbReference>
<evidence type="ECO:0000259" key="12">
    <source>
        <dbReference type="PROSITE" id="PS51192"/>
    </source>
</evidence>
<dbReference type="SMART" id="SM00490">
    <property type="entry name" value="HELICc"/>
    <property type="match status" value="1"/>
</dbReference>
<keyword evidence="15" id="KW-1185">Reference proteome</keyword>
<comment type="catalytic activity">
    <reaction evidence="10">
        <text>ATP + H2O = ADP + phosphate + H(+)</text>
        <dbReference type="Rhea" id="RHEA:13065"/>
        <dbReference type="ChEBI" id="CHEBI:15377"/>
        <dbReference type="ChEBI" id="CHEBI:15378"/>
        <dbReference type="ChEBI" id="CHEBI:30616"/>
        <dbReference type="ChEBI" id="CHEBI:43474"/>
        <dbReference type="ChEBI" id="CHEBI:456216"/>
        <dbReference type="EC" id="3.6.4.13"/>
    </reaction>
</comment>
<keyword evidence="9" id="KW-0539">Nucleus</keyword>
<keyword evidence="8" id="KW-0694">RNA-binding</keyword>
<feature type="region of interest" description="Disordered" evidence="11">
    <location>
        <begin position="696"/>
        <end position="718"/>
    </location>
</feature>
<dbReference type="PROSITE" id="PS00690">
    <property type="entry name" value="DEAH_ATP_HELICASE"/>
    <property type="match status" value="1"/>
</dbReference>
<comment type="similarity">
    <text evidence="2">Belongs to the DEAD box helicase family. DEAH subfamily.</text>
</comment>
<dbReference type="InterPro" id="IPR007502">
    <property type="entry name" value="Helicase-assoc_dom"/>
</dbReference>
<dbReference type="InterPro" id="IPR003593">
    <property type="entry name" value="AAA+_ATPase"/>
</dbReference>
<comment type="caution">
    <text evidence="14">The sequence shown here is derived from an EMBL/GenBank/DDBJ whole genome shotgun (WGS) entry which is preliminary data.</text>
</comment>
<feature type="domain" description="Helicase ATP-binding" evidence="12">
    <location>
        <begin position="419"/>
        <end position="618"/>
    </location>
</feature>
<dbReference type="PANTHER" id="PTHR18934:SF99">
    <property type="entry name" value="ATP-DEPENDENT RNA HELICASE DHX37-RELATED"/>
    <property type="match status" value="1"/>
</dbReference>
<evidence type="ECO:0000256" key="11">
    <source>
        <dbReference type="SAM" id="MobiDB-lite"/>
    </source>
</evidence>
<feature type="region of interest" description="Disordered" evidence="11">
    <location>
        <begin position="996"/>
        <end position="1018"/>
    </location>
</feature>
<feature type="domain" description="Helicase C-terminal" evidence="13">
    <location>
        <begin position="718"/>
        <end position="906"/>
    </location>
</feature>
<feature type="compositionally biased region" description="Basic and acidic residues" evidence="11">
    <location>
        <begin position="239"/>
        <end position="248"/>
    </location>
</feature>
<evidence type="ECO:0000256" key="2">
    <source>
        <dbReference type="ARBA" id="ARBA00008792"/>
    </source>
</evidence>
<dbReference type="FunFam" id="3.40.50.300:FF:003770">
    <property type="entry name" value="ATP-dependent RNA helicase DHR1, putative"/>
    <property type="match status" value="1"/>
</dbReference>
<dbReference type="Pfam" id="PF07717">
    <property type="entry name" value="OB_NTP_bind"/>
    <property type="match status" value="1"/>
</dbReference>
<dbReference type="InterPro" id="IPR002464">
    <property type="entry name" value="DNA/RNA_helicase_DEAH_CS"/>
</dbReference>
<dbReference type="FunFam" id="3.40.50.300:FF:000637">
    <property type="entry name" value="ATP-dependent RNA helicase DHX37/DHR1"/>
    <property type="match status" value="1"/>
</dbReference>
<evidence type="ECO:0000256" key="5">
    <source>
        <dbReference type="ARBA" id="ARBA00022801"/>
    </source>
</evidence>
<evidence type="ECO:0000313" key="14">
    <source>
        <dbReference type="EMBL" id="GMF28742.1"/>
    </source>
</evidence>
<evidence type="ECO:0000256" key="7">
    <source>
        <dbReference type="ARBA" id="ARBA00022840"/>
    </source>
</evidence>
<evidence type="ECO:0000256" key="10">
    <source>
        <dbReference type="ARBA" id="ARBA00047984"/>
    </source>
</evidence>
<dbReference type="Gene3D" id="1.20.120.1080">
    <property type="match status" value="1"/>
</dbReference>
<dbReference type="GO" id="GO:0003723">
    <property type="term" value="F:RNA binding"/>
    <property type="evidence" value="ECO:0007669"/>
    <property type="project" value="UniProtKB-KW"/>
</dbReference>
<feature type="region of interest" description="Disordered" evidence="11">
    <location>
        <begin position="1"/>
        <end position="98"/>
    </location>
</feature>
<dbReference type="PANTHER" id="PTHR18934">
    <property type="entry name" value="ATP-DEPENDENT RNA HELICASE"/>
    <property type="match status" value="1"/>
</dbReference>
<gene>
    <name evidence="14" type="ORF">Plil01_001213400</name>
</gene>
<sequence>MAGKKRKQVNHSKARKKAKASKAAGAQERGESASQEPQEADVNAEQQVPQPETAEAATSDTQGLLSAELLQEMGGDEAGGALVLPGRREKKQKAEKLPEELLQQAQHMSKSKRKKLEAIAARKVKEARRADLYKSLERQQLSKDQLRLMYSTSQMGHKETLRERLKRSLNRQKAGIELSEDAKSELLKKKDRSESGDEDEDDDEPMEEVAKPVKSKKKAAQPKEQAVAAAAATTATDAKVAKEEKPSDNNEATTEGGKKKRRKKKQAVVNRSVPMLQTPAEVAAPEASEAATSVMAVQQTTVDDEDPEEAAKRASSQSAAMTKLEALRKKNEEKRRLRALAASKPKASTAPKVEEEPLVTPEDVYVPKPIVMRTVEEMRELSKKTKLSYETTLVTLSRKPEIQMARMQLPVCSSEQEIMEAITENDVIILCGETGSGKTTQVPQFLYEAGYGHPDHPSNSGRIGVTQPRRVAAVSTAKRVAEELNVPFGAPKGHVGYQIRYDAEHVSEHTRIKFMTDGILLKEIQQDFLLRQYSILLLDEAHERNVNTDILIGLLSRIAPLRAQMSREEEEAYQLLSDEEKETAEKPIKPLKLVIMSATLRVEDFTQNQRLFPTPPPVLRVDARQYPVTVHFNKRTELENYVDEAYKKVIKIHKKLPEGGVLVFLTGQREILQLCRKLSRAYSAAARDKKAAALKSSRAFRAQRRQQSSDQTASSKDHILREHDDIEEEADLEDAQVYGNEVDDEDAAYDLEDAEHGSDKEDEEDEDMDEDLAVPYLHVLPLYSLLPNDEQMKVFDTPPENHRLVVVATNVAETSLTIPGIKYVVDAGRTKERVFDLANGISSFEVQWISKASADQRAGRAGRTGPGHCYRLYSSAVYDTEFQKFSSPEILCQPIDDLVLQMKAMGIHNVLQFPFPTPPDRQAVKNALATLLNLGAVSAGSDESITGLGRALVKFPVAARFAKMLLLAQKLSLVEYTIAIVAGLSGHSPFIHALDRREKEKNAEDEVDGNEKKSELEEMEKEWREAEEMRKHAQWIDQESDVLSLLRAAGAYAYTGGSSQFCKDNHLHEKTMQNMLKLRQQLTRIVNKLYPAEEGFASIELKPKMPPPDLETQVVLRQIVAAGFLDQVAKRVPAGTITEGTKIERNCAYVAATGNVKEPVYIHPHSSVFTPNPSKLPQFVVYQHIMRTTRAYMKMVTAIEPDWLAGIGKNTPLCKYAPPLTEPAPFYHPELDEVQCYAKAQYGIHQWALPAMRIAYPEHDASDSKDGLANKYRWFAKFLLDGQVIPSLLPFSAALKEPSHTLIRKKFDKKIQLLVAKLQQHRVASRRALVAKWGSSEGKQFLKAELQSWIKDTHQAAFSQAWNSLVKAAVQLEKKKKPLQ</sequence>
<dbReference type="EMBL" id="BSXW01000733">
    <property type="protein sequence ID" value="GMF28742.1"/>
    <property type="molecule type" value="Genomic_DNA"/>
</dbReference>
<protein>
    <recommendedName>
        <fullName evidence="3">RNA helicase</fullName>
        <ecNumber evidence="3">3.6.4.13</ecNumber>
    </recommendedName>
</protein>
<organism evidence="14 15">
    <name type="scientific">Phytophthora lilii</name>
    <dbReference type="NCBI Taxonomy" id="2077276"/>
    <lineage>
        <taxon>Eukaryota</taxon>
        <taxon>Sar</taxon>
        <taxon>Stramenopiles</taxon>
        <taxon>Oomycota</taxon>
        <taxon>Peronosporomycetes</taxon>
        <taxon>Peronosporales</taxon>
        <taxon>Peronosporaceae</taxon>
        <taxon>Phytophthora</taxon>
    </lineage>
</organism>
<dbReference type="InterPro" id="IPR011709">
    <property type="entry name" value="DEAD-box_helicase_OB_fold"/>
</dbReference>
<evidence type="ECO:0000256" key="4">
    <source>
        <dbReference type="ARBA" id="ARBA00022741"/>
    </source>
</evidence>
<dbReference type="CDD" id="cd17982">
    <property type="entry name" value="DEXHc_DHX37"/>
    <property type="match status" value="1"/>
</dbReference>
<evidence type="ECO:0000256" key="8">
    <source>
        <dbReference type="ARBA" id="ARBA00022884"/>
    </source>
</evidence>
<dbReference type="EC" id="3.6.4.13" evidence="3"/>
<dbReference type="SMART" id="SM00487">
    <property type="entry name" value="DEXDc"/>
    <property type="match status" value="1"/>
</dbReference>
<dbReference type="GO" id="GO:0000462">
    <property type="term" value="P:maturation of SSU-rRNA from tricistronic rRNA transcript (SSU-rRNA, 5.8S rRNA, LSU-rRNA)"/>
    <property type="evidence" value="ECO:0007669"/>
    <property type="project" value="TreeGrafter"/>
</dbReference>
<dbReference type="SUPFAM" id="SSF52540">
    <property type="entry name" value="P-loop containing nucleoside triphosphate hydrolases"/>
    <property type="match status" value="1"/>
</dbReference>
<dbReference type="SMART" id="SM00847">
    <property type="entry name" value="HA2"/>
    <property type="match status" value="1"/>
</dbReference>
<dbReference type="Pfam" id="PF00271">
    <property type="entry name" value="Helicase_C"/>
    <property type="match status" value="1"/>
</dbReference>
<dbReference type="InterPro" id="IPR001650">
    <property type="entry name" value="Helicase_C-like"/>
</dbReference>
<dbReference type="InterPro" id="IPR011545">
    <property type="entry name" value="DEAD/DEAH_box_helicase_dom"/>
</dbReference>
<feature type="compositionally biased region" description="Low complexity" evidence="11">
    <location>
        <begin position="696"/>
        <end position="714"/>
    </location>
</feature>
<keyword evidence="5" id="KW-0378">Hydrolase</keyword>
<reference evidence="14" key="1">
    <citation type="submission" date="2023-04" db="EMBL/GenBank/DDBJ databases">
        <title>Phytophthora lilii NBRC 32176.</title>
        <authorList>
            <person name="Ichikawa N."/>
            <person name="Sato H."/>
            <person name="Tonouchi N."/>
        </authorList>
    </citation>
    <scope>NUCLEOTIDE SEQUENCE</scope>
    <source>
        <strain evidence="14">NBRC 32176</strain>
    </source>
</reference>
<dbReference type="GO" id="GO:0005524">
    <property type="term" value="F:ATP binding"/>
    <property type="evidence" value="ECO:0007669"/>
    <property type="project" value="UniProtKB-KW"/>
</dbReference>
<feature type="compositionally biased region" description="Basic residues" evidence="11">
    <location>
        <begin position="1"/>
        <end position="20"/>
    </location>
</feature>
<dbReference type="PROSITE" id="PS51192">
    <property type="entry name" value="HELICASE_ATP_BIND_1"/>
    <property type="match status" value="1"/>
</dbReference>
<feature type="region of interest" description="Disordered" evidence="11">
    <location>
        <begin position="148"/>
        <end position="332"/>
    </location>
</feature>